<organism evidence="1 2">
    <name type="scientific">Klebsiella phage vB_KpnS-VAC51</name>
    <dbReference type="NCBI Taxonomy" id="2866698"/>
    <lineage>
        <taxon>Viruses</taxon>
        <taxon>Duplodnaviria</taxon>
        <taxon>Heunggongvirae</taxon>
        <taxon>Uroviricota</taxon>
        <taxon>Caudoviricetes</taxon>
        <taxon>Demerecviridae</taxon>
        <taxon>Sugarlandvirus</taxon>
        <taxon>Sugarlandvirus VAC51</taxon>
    </lineage>
</organism>
<sequence length="111" mass="12060">MLSLGVTLVMTPLSHAYTGYTSFRGAVYSTVSHIGLGATVCTNGYPNTLSHLESGEIPPRQSSYDHHAVFKDHSATLRIGSSPRRGLLKSHLRIFDVKFMQIQLQTGLGTA</sequence>
<dbReference type="EMBL" id="MZ571830">
    <property type="protein sequence ID" value="UEP19568.1"/>
    <property type="molecule type" value="Genomic_DNA"/>
</dbReference>
<keyword evidence="2" id="KW-1185">Reference proteome</keyword>
<name>A0AAE9C5K1_9CAUD</name>
<dbReference type="Proteomes" id="UP000828387">
    <property type="component" value="Segment"/>
</dbReference>
<evidence type="ECO:0000313" key="1">
    <source>
        <dbReference type="EMBL" id="UEP19568.1"/>
    </source>
</evidence>
<reference evidence="1 2" key="1">
    <citation type="submission" date="2021-07" db="EMBL/GenBank/DDBJ databases">
        <authorList>
            <person name="Bleriot I."/>
            <person name="Blasco L."/>
            <person name="Pacios O."/>
            <person name="Fernandez-Garcia L."/>
            <person name="Ambroa A."/>
            <person name="Lopez M."/>
            <person name="Ortiz-Cartagena C."/>
            <person name="Fernandez-Cuenca F."/>
            <person name="Oteo J."/>
            <person name="Pascual A."/>
            <person name="Martinez-Martinez L."/>
            <person name="Domingo-Calap P."/>
            <person name="Wood T.K."/>
            <person name="Tomas M."/>
        </authorList>
    </citation>
    <scope>NUCLEOTIDE SEQUENCE [LARGE SCALE GENOMIC DNA]</scope>
</reference>
<evidence type="ECO:0000313" key="2">
    <source>
        <dbReference type="Proteomes" id="UP000828387"/>
    </source>
</evidence>
<proteinExistence type="predicted"/>
<accession>A0AAE9C5K1</accession>
<protein>
    <submittedName>
        <fullName evidence="1">Uncharacterized protein</fullName>
    </submittedName>
</protein>